<dbReference type="Proteomes" id="UP001604277">
    <property type="component" value="Unassembled WGS sequence"/>
</dbReference>
<evidence type="ECO:0000313" key="3">
    <source>
        <dbReference type="Proteomes" id="UP001604277"/>
    </source>
</evidence>
<name>A0ABD1TN58_9LAMI</name>
<reference evidence="3" key="1">
    <citation type="submission" date="2024-07" db="EMBL/GenBank/DDBJ databases">
        <title>Two chromosome-level genome assemblies of Korean endemic species Abeliophyllum distichum and Forsythia ovata (Oleaceae).</title>
        <authorList>
            <person name="Jang H."/>
        </authorList>
    </citation>
    <scope>NUCLEOTIDE SEQUENCE [LARGE SCALE GENOMIC DNA]</scope>
</reference>
<dbReference type="EMBL" id="JBFOLJ010000008">
    <property type="protein sequence ID" value="KAL2514134.1"/>
    <property type="molecule type" value="Genomic_DNA"/>
</dbReference>
<evidence type="ECO:0000313" key="2">
    <source>
        <dbReference type="EMBL" id="KAL2514134.1"/>
    </source>
</evidence>
<dbReference type="AlphaFoldDB" id="A0ABD1TN58"/>
<sequence>MSWIITMVVGGDWCKKPKMMVMVLGFEMLKREKLCRSAKEFADHRNVVVGGVAVRPEMGGWRRQCNGSNTENSILFEYKKFSPSLETLKKFVLIFMYKRPLDGENCSSQRISQISSSTIYTISDDLASGVSDVKTIEELVGSSKGGVCESEDEILDGEPSTHMSRNKIRKVVKQENE</sequence>
<proteinExistence type="predicted"/>
<accession>A0ABD1TN58</accession>
<feature type="region of interest" description="Disordered" evidence="1">
    <location>
        <begin position="150"/>
        <end position="177"/>
    </location>
</feature>
<protein>
    <submittedName>
        <fullName evidence="2">Uncharacterized protein</fullName>
    </submittedName>
</protein>
<comment type="caution">
    <text evidence="2">The sequence shown here is derived from an EMBL/GenBank/DDBJ whole genome shotgun (WGS) entry which is preliminary data.</text>
</comment>
<organism evidence="2 3">
    <name type="scientific">Forsythia ovata</name>
    <dbReference type="NCBI Taxonomy" id="205694"/>
    <lineage>
        <taxon>Eukaryota</taxon>
        <taxon>Viridiplantae</taxon>
        <taxon>Streptophyta</taxon>
        <taxon>Embryophyta</taxon>
        <taxon>Tracheophyta</taxon>
        <taxon>Spermatophyta</taxon>
        <taxon>Magnoliopsida</taxon>
        <taxon>eudicotyledons</taxon>
        <taxon>Gunneridae</taxon>
        <taxon>Pentapetalae</taxon>
        <taxon>asterids</taxon>
        <taxon>lamiids</taxon>
        <taxon>Lamiales</taxon>
        <taxon>Oleaceae</taxon>
        <taxon>Forsythieae</taxon>
        <taxon>Forsythia</taxon>
    </lineage>
</organism>
<keyword evidence="3" id="KW-1185">Reference proteome</keyword>
<gene>
    <name evidence="2" type="ORF">Fot_28105</name>
</gene>
<evidence type="ECO:0000256" key="1">
    <source>
        <dbReference type="SAM" id="MobiDB-lite"/>
    </source>
</evidence>